<feature type="compositionally biased region" description="Basic and acidic residues" evidence="16">
    <location>
        <begin position="952"/>
        <end position="971"/>
    </location>
</feature>
<evidence type="ECO:0000256" key="16">
    <source>
        <dbReference type="SAM" id="MobiDB-lite"/>
    </source>
</evidence>
<keyword evidence="1" id="KW-0540">Nuclease</keyword>
<evidence type="ECO:0000256" key="14">
    <source>
        <dbReference type="ARBA" id="ARBA00048988"/>
    </source>
</evidence>
<keyword evidence="7 15" id="KW-0067">ATP-binding</keyword>
<dbReference type="NCBIfam" id="TIGR02784">
    <property type="entry name" value="addA_alphas"/>
    <property type="match status" value="1"/>
</dbReference>
<evidence type="ECO:0000256" key="11">
    <source>
        <dbReference type="ARBA" id="ARBA00034617"/>
    </source>
</evidence>
<evidence type="ECO:0000259" key="17">
    <source>
        <dbReference type="PROSITE" id="PS51198"/>
    </source>
</evidence>
<evidence type="ECO:0000256" key="4">
    <source>
        <dbReference type="ARBA" id="ARBA00022801"/>
    </source>
</evidence>
<dbReference type="SUPFAM" id="SSF52980">
    <property type="entry name" value="Restriction endonuclease-like"/>
    <property type="match status" value="1"/>
</dbReference>
<evidence type="ECO:0000256" key="6">
    <source>
        <dbReference type="ARBA" id="ARBA00022839"/>
    </source>
</evidence>
<protein>
    <recommendedName>
        <fullName evidence="12">DNA 3'-5' helicase</fullName>
        <ecNumber evidence="12">5.6.2.4</ecNumber>
    </recommendedName>
    <alternativeName>
        <fullName evidence="13">DNA 3'-5' helicase II</fullName>
    </alternativeName>
</protein>
<name>A0ABV7L0E0_9PROT</name>
<keyword evidence="3" id="KW-0227">DNA damage</keyword>
<keyword evidence="4 15" id="KW-0378">Hydrolase</keyword>
<dbReference type="EMBL" id="JBHRTR010000027">
    <property type="protein sequence ID" value="MFC3228052.1"/>
    <property type="molecule type" value="Genomic_DNA"/>
</dbReference>
<proteinExistence type="predicted"/>
<keyword evidence="6" id="KW-0269">Exonuclease</keyword>
<feature type="domain" description="UvrD-like helicase ATP-binding" evidence="17">
    <location>
        <begin position="17"/>
        <end position="503"/>
    </location>
</feature>
<dbReference type="RefSeq" id="WP_379900794.1">
    <property type="nucleotide sequence ID" value="NZ_JBHRTR010000027.1"/>
</dbReference>
<evidence type="ECO:0000256" key="10">
    <source>
        <dbReference type="ARBA" id="ARBA00023235"/>
    </source>
</evidence>
<dbReference type="Gene3D" id="3.90.320.10">
    <property type="match status" value="1"/>
</dbReference>
<comment type="caution">
    <text evidence="19">The sequence shown here is derived from an EMBL/GenBank/DDBJ whole genome shotgun (WGS) entry which is preliminary data.</text>
</comment>
<evidence type="ECO:0000256" key="1">
    <source>
        <dbReference type="ARBA" id="ARBA00022722"/>
    </source>
</evidence>
<organism evidence="19 20">
    <name type="scientific">Marinibaculum pumilum</name>
    <dbReference type="NCBI Taxonomy" id="1766165"/>
    <lineage>
        <taxon>Bacteria</taxon>
        <taxon>Pseudomonadati</taxon>
        <taxon>Pseudomonadota</taxon>
        <taxon>Alphaproteobacteria</taxon>
        <taxon>Rhodospirillales</taxon>
        <taxon>Rhodospirillaceae</taxon>
        <taxon>Marinibaculum</taxon>
    </lineage>
</organism>
<dbReference type="Gene3D" id="1.10.486.10">
    <property type="entry name" value="PCRA, domain 4"/>
    <property type="match status" value="1"/>
</dbReference>
<dbReference type="Pfam" id="PF00580">
    <property type="entry name" value="UvrD-helicase"/>
    <property type="match status" value="1"/>
</dbReference>
<dbReference type="Gene3D" id="3.30.160.800">
    <property type="match status" value="1"/>
</dbReference>
<keyword evidence="10" id="KW-0413">Isomerase</keyword>
<evidence type="ECO:0000256" key="13">
    <source>
        <dbReference type="ARBA" id="ARBA00034923"/>
    </source>
</evidence>
<evidence type="ECO:0000256" key="9">
    <source>
        <dbReference type="ARBA" id="ARBA00023204"/>
    </source>
</evidence>
<feature type="region of interest" description="Disordered" evidence="16">
    <location>
        <begin position="938"/>
        <end position="996"/>
    </location>
</feature>
<evidence type="ECO:0000256" key="7">
    <source>
        <dbReference type="ARBA" id="ARBA00022840"/>
    </source>
</evidence>
<dbReference type="Gene3D" id="3.40.50.300">
    <property type="entry name" value="P-loop containing nucleotide triphosphate hydrolases"/>
    <property type="match status" value="3"/>
</dbReference>
<dbReference type="InterPro" id="IPR027417">
    <property type="entry name" value="P-loop_NTPase"/>
</dbReference>
<evidence type="ECO:0000256" key="15">
    <source>
        <dbReference type="PROSITE-ProRule" id="PRU00560"/>
    </source>
</evidence>
<keyword evidence="8" id="KW-0238">DNA-binding</keyword>
<keyword evidence="2 15" id="KW-0547">Nucleotide-binding</keyword>
<dbReference type="SUPFAM" id="SSF52540">
    <property type="entry name" value="P-loop containing nucleoside triphosphate hydrolases"/>
    <property type="match status" value="1"/>
</dbReference>
<dbReference type="Proteomes" id="UP001595528">
    <property type="component" value="Unassembled WGS sequence"/>
</dbReference>
<dbReference type="InterPro" id="IPR011335">
    <property type="entry name" value="Restrct_endonuc-II-like"/>
</dbReference>
<keyword evidence="5 15" id="KW-0347">Helicase</keyword>
<comment type="catalytic activity">
    <reaction evidence="14">
        <text>ATP + H2O = ADP + phosphate + H(+)</text>
        <dbReference type="Rhea" id="RHEA:13065"/>
        <dbReference type="ChEBI" id="CHEBI:15377"/>
        <dbReference type="ChEBI" id="CHEBI:15378"/>
        <dbReference type="ChEBI" id="CHEBI:30616"/>
        <dbReference type="ChEBI" id="CHEBI:43474"/>
        <dbReference type="ChEBI" id="CHEBI:456216"/>
        <dbReference type="EC" id="5.6.2.4"/>
    </reaction>
</comment>
<dbReference type="PROSITE" id="PS51217">
    <property type="entry name" value="UVRD_HELICASE_CTER"/>
    <property type="match status" value="1"/>
</dbReference>
<evidence type="ECO:0000256" key="12">
    <source>
        <dbReference type="ARBA" id="ARBA00034808"/>
    </source>
</evidence>
<accession>A0ABV7L0E0</accession>
<dbReference type="Pfam" id="PF13361">
    <property type="entry name" value="UvrD_C"/>
    <property type="match status" value="1"/>
</dbReference>
<evidence type="ECO:0000256" key="5">
    <source>
        <dbReference type="ARBA" id="ARBA00022806"/>
    </source>
</evidence>
<dbReference type="PROSITE" id="PS51198">
    <property type="entry name" value="UVRD_HELICASE_ATP_BIND"/>
    <property type="match status" value="1"/>
</dbReference>
<dbReference type="Pfam" id="PF12705">
    <property type="entry name" value="PDDEXK_1"/>
    <property type="match status" value="1"/>
</dbReference>
<sequence>MTAPRTGAVRTGAAEAARAGIAAQRSAADPAASAWVAANAGAGKTRVLTDRVLRLLLAGAPPASILCLTFTKAAAAEMANRLHGRLSGWTMLPEPALQAQLRDLLGRDPDPQTCRDARRLFAGTLDAPGGLRIQTIHAFCESVLKRFPVEAGVPPHFAIADDPTAREMLAAATARVLAAAPDDPELAQALDLLADRVDEGGFDRAIQELIGNRRLLRRVLHPAGPDGAQAALDGFLGITRAITADALRQQFLDELPAAAMREAAAVLAQCGKRDGERAAAMQAFLSLQEDERPAQLEALWLQVFLTKTLTPRAESHLASKKAQDLSPDLLDGMLAEQARCTALLDRQRAMAVAEASAAMLHLGAEILAHYELEKSRRAALDYDDLILTVRDLLAAPGRAPWVLFKLDGGIDHVLVDEAQDTSLEQWEIVTALTAEFFAGEGRRSGTEPPRTLFAVGDEKQSIFGFQGAAPAAFQHMRRRLAAQAGDGQRPWRDVDLALSFRTVPLILEAVDAVFGQDAAREGVAEGDVRHAPFRIGEGGVVEIWPMTRPAAGDTGASAEAGPSEEETPWDAPLDYVPADSPPAVLAGHIAATIRGWIDGQELLESRGRPIAAGDIMILVRRRDTLFREIVAACKAEGLPVAGEDRLKLGDSLAVQDLLAVARFCLMPEDDLTLATVLRGPLCDVDEDSLMALCLPCEGRPWNGRLWRRLRAAAAERPEWQAAVDMLTAALAIADYVTPHAFFARLLERGGLARLQARLGAQAREPVEELANLALAYGRANAENLQGFLAWFEAGAAEIKRDLEQAGDEIRVLTVHAAKGLEAPIVFLPDTAGRPDGRFDPPVLWPEGPPPALLWAPRAADDDGATAQERDRHRQGQLAEYRRLLYVAMTRARDRLYVCGWTNRQAPAGCWYDLIAAGLEALDGAGEAALPWGETARRWRSRQVEPAAGEAPTGDRRPEMPRLPDWARRPAPEEPEPPRPLAPSRPAEPPAAISPRTAPGREALARGRLIHSLLQLLPDLDPDDRAPAGAGLLRRSVPDIDPDQAQALLDEVLRVLDEPRFAPAFGPGSRAEVALAGRTGRAIVSGRIDRLAVAADRVLVIDYKTQEVPPDRAAATPAQHLRQLALYRDLLRQIYPDRPVHCAILWTARPELMALPDGLLDAALAPEADG</sequence>
<feature type="compositionally biased region" description="Pro residues" evidence="16">
    <location>
        <begin position="977"/>
        <end position="988"/>
    </location>
</feature>
<dbReference type="InterPro" id="IPR014017">
    <property type="entry name" value="DNA_helicase_UvrD-like_C"/>
</dbReference>
<dbReference type="InterPro" id="IPR038726">
    <property type="entry name" value="PDDEXK_AddAB-type"/>
</dbReference>
<gene>
    <name evidence="19" type="primary">addA</name>
    <name evidence="19" type="ORF">ACFOGJ_12465</name>
</gene>
<dbReference type="InterPro" id="IPR014151">
    <property type="entry name" value="DNA_helicase_AddA"/>
</dbReference>
<evidence type="ECO:0000259" key="18">
    <source>
        <dbReference type="PROSITE" id="PS51217"/>
    </source>
</evidence>
<evidence type="ECO:0000256" key="2">
    <source>
        <dbReference type="ARBA" id="ARBA00022741"/>
    </source>
</evidence>
<dbReference type="GO" id="GO:0004386">
    <property type="term" value="F:helicase activity"/>
    <property type="evidence" value="ECO:0007669"/>
    <property type="project" value="UniProtKB-KW"/>
</dbReference>
<dbReference type="PANTHER" id="PTHR11070:SF2">
    <property type="entry name" value="ATP-DEPENDENT DNA HELICASE SRS2"/>
    <property type="match status" value="1"/>
</dbReference>
<dbReference type="InterPro" id="IPR014016">
    <property type="entry name" value="UvrD-like_ATP-bd"/>
</dbReference>
<dbReference type="InterPro" id="IPR000212">
    <property type="entry name" value="DNA_helicase_UvrD/REP"/>
</dbReference>
<keyword evidence="20" id="KW-1185">Reference proteome</keyword>
<evidence type="ECO:0000256" key="3">
    <source>
        <dbReference type="ARBA" id="ARBA00022763"/>
    </source>
</evidence>
<evidence type="ECO:0000256" key="8">
    <source>
        <dbReference type="ARBA" id="ARBA00023125"/>
    </source>
</evidence>
<dbReference type="PANTHER" id="PTHR11070">
    <property type="entry name" value="UVRD / RECB / PCRA DNA HELICASE FAMILY MEMBER"/>
    <property type="match status" value="1"/>
</dbReference>
<dbReference type="EC" id="5.6.2.4" evidence="12"/>
<dbReference type="InterPro" id="IPR011604">
    <property type="entry name" value="PDDEXK-like_dom_sf"/>
</dbReference>
<keyword evidence="9" id="KW-0234">DNA repair</keyword>
<reference evidence="20" key="1">
    <citation type="journal article" date="2019" name="Int. J. Syst. Evol. Microbiol.">
        <title>The Global Catalogue of Microorganisms (GCM) 10K type strain sequencing project: providing services to taxonomists for standard genome sequencing and annotation.</title>
        <authorList>
            <consortium name="The Broad Institute Genomics Platform"/>
            <consortium name="The Broad Institute Genome Sequencing Center for Infectious Disease"/>
            <person name="Wu L."/>
            <person name="Ma J."/>
        </authorList>
    </citation>
    <scope>NUCLEOTIDE SEQUENCE [LARGE SCALE GENOMIC DNA]</scope>
    <source>
        <strain evidence="20">KCTC 42964</strain>
    </source>
</reference>
<feature type="region of interest" description="Disordered" evidence="16">
    <location>
        <begin position="551"/>
        <end position="574"/>
    </location>
</feature>
<feature type="domain" description="UvrD-like helicase C-terminal" evidence="18">
    <location>
        <begin position="545"/>
        <end position="819"/>
    </location>
</feature>
<evidence type="ECO:0000313" key="20">
    <source>
        <dbReference type="Proteomes" id="UP001595528"/>
    </source>
</evidence>
<feature type="binding site" evidence="15">
    <location>
        <begin position="38"/>
        <end position="45"/>
    </location>
    <ligand>
        <name>ATP</name>
        <dbReference type="ChEBI" id="CHEBI:30616"/>
    </ligand>
</feature>
<comment type="catalytic activity">
    <reaction evidence="11">
        <text>Couples ATP hydrolysis with the unwinding of duplex DNA by translocating in the 3'-5' direction.</text>
        <dbReference type="EC" id="5.6.2.4"/>
    </reaction>
</comment>
<evidence type="ECO:0000313" key="19">
    <source>
        <dbReference type="EMBL" id="MFC3228052.1"/>
    </source>
</evidence>